<dbReference type="SUPFAM" id="SSF51101">
    <property type="entry name" value="Mannose-binding lectins"/>
    <property type="match status" value="1"/>
</dbReference>
<dbReference type="GO" id="GO:0030246">
    <property type="term" value="F:carbohydrate binding"/>
    <property type="evidence" value="ECO:0007669"/>
    <property type="project" value="UniProtKB-KW"/>
</dbReference>
<gene>
    <name evidence="4" type="primary">LOC109712753</name>
</gene>
<dbReference type="PANTHER" id="PTHR46506">
    <property type="entry name" value="OS05G0143600 PROTEIN"/>
    <property type="match status" value="1"/>
</dbReference>
<dbReference type="AlphaFoldDB" id="A0A6P5FF92"/>
<dbReference type="InterPro" id="IPR001229">
    <property type="entry name" value="Jacalin-like_lectin_dom"/>
</dbReference>
<dbReference type="InterPro" id="IPR036404">
    <property type="entry name" value="Jacalin-like_lectin_dom_sf"/>
</dbReference>
<protein>
    <submittedName>
        <fullName evidence="4">Agglutinin alpha chain-like</fullName>
    </submittedName>
</protein>
<dbReference type="SMART" id="SM00915">
    <property type="entry name" value="Jacalin"/>
    <property type="match status" value="1"/>
</dbReference>
<evidence type="ECO:0000259" key="2">
    <source>
        <dbReference type="PROSITE" id="PS51752"/>
    </source>
</evidence>
<dbReference type="CDD" id="cd09612">
    <property type="entry name" value="Jacalin"/>
    <property type="match status" value="1"/>
</dbReference>
<keyword evidence="1" id="KW-0430">Lectin</keyword>
<evidence type="ECO:0000313" key="4">
    <source>
        <dbReference type="RefSeq" id="XP_020092093.1"/>
    </source>
</evidence>
<reference evidence="4" key="2">
    <citation type="submission" date="2025-08" db="UniProtKB">
        <authorList>
            <consortium name="RefSeq"/>
        </authorList>
    </citation>
    <scope>IDENTIFICATION</scope>
    <source>
        <tissue evidence="4">Leaf</tissue>
    </source>
</reference>
<dbReference type="OrthoDB" id="10253408at2759"/>
<dbReference type="Gene3D" id="2.100.10.30">
    <property type="entry name" value="Jacalin-like lectin domain"/>
    <property type="match status" value="1"/>
</dbReference>
<sequence length="104" mass="10918">MGAATKILGIRVWHGGAIDAVQVMYEISLQEGEFLTSISGYYGNFGDLNVVRSLTFGTNVSTYGPYGAEEGTAFSVPVEDGKITGFFGRSGALLDAVGVYLGPN</sequence>
<keyword evidence="3" id="KW-1185">Reference proteome</keyword>
<proteinExistence type="predicted"/>
<organism evidence="3 4">
    <name type="scientific">Ananas comosus</name>
    <name type="common">Pineapple</name>
    <name type="synonym">Ananas ananas</name>
    <dbReference type="NCBI Taxonomy" id="4615"/>
    <lineage>
        <taxon>Eukaryota</taxon>
        <taxon>Viridiplantae</taxon>
        <taxon>Streptophyta</taxon>
        <taxon>Embryophyta</taxon>
        <taxon>Tracheophyta</taxon>
        <taxon>Spermatophyta</taxon>
        <taxon>Magnoliopsida</taxon>
        <taxon>Liliopsida</taxon>
        <taxon>Poales</taxon>
        <taxon>Bromeliaceae</taxon>
        <taxon>Bromelioideae</taxon>
        <taxon>Ananas</taxon>
    </lineage>
</organism>
<dbReference type="Proteomes" id="UP000515123">
    <property type="component" value="Linkage group 7"/>
</dbReference>
<accession>A0A6P5FF92</accession>
<dbReference type="InterPro" id="IPR033734">
    <property type="entry name" value="Jacalin-like_lectin_dom_plant"/>
</dbReference>
<dbReference type="Pfam" id="PF01419">
    <property type="entry name" value="Jacalin"/>
    <property type="match status" value="1"/>
</dbReference>
<dbReference type="PROSITE" id="PS51752">
    <property type="entry name" value="JACALIN_LECTIN"/>
    <property type="match status" value="1"/>
</dbReference>
<dbReference type="GeneID" id="109712753"/>
<dbReference type="RefSeq" id="XP_020092093.1">
    <property type="nucleotide sequence ID" value="XM_020236504.1"/>
</dbReference>
<evidence type="ECO:0000256" key="1">
    <source>
        <dbReference type="ARBA" id="ARBA00022734"/>
    </source>
</evidence>
<reference evidence="3" key="1">
    <citation type="journal article" date="2015" name="Nat. Genet.">
        <title>The pineapple genome and the evolution of CAM photosynthesis.</title>
        <authorList>
            <person name="Ming R."/>
            <person name="VanBuren R."/>
            <person name="Wai C.M."/>
            <person name="Tang H."/>
            <person name="Schatz M.C."/>
            <person name="Bowers J.E."/>
            <person name="Lyons E."/>
            <person name="Wang M.L."/>
            <person name="Chen J."/>
            <person name="Biggers E."/>
            <person name="Zhang J."/>
            <person name="Huang L."/>
            <person name="Zhang L."/>
            <person name="Miao W."/>
            <person name="Zhang J."/>
            <person name="Ye Z."/>
            <person name="Miao C."/>
            <person name="Lin Z."/>
            <person name="Wang H."/>
            <person name="Zhou H."/>
            <person name="Yim W.C."/>
            <person name="Priest H.D."/>
            <person name="Zheng C."/>
            <person name="Woodhouse M."/>
            <person name="Edger P.P."/>
            <person name="Guyot R."/>
            <person name="Guo H.B."/>
            <person name="Guo H."/>
            <person name="Zheng G."/>
            <person name="Singh R."/>
            <person name="Sharma A."/>
            <person name="Min X."/>
            <person name="Zheng Y."/>
            <person name="Lee H."/>
            <person name="Gurtowski J."/>
            <person name="Sedlazeck F.J."/>
            <person name="Harkess A."/>
            <person name="McKain M.R."/>
            <person name="Liao Z."/>
            <person name="Fang J."/>
            <person name="Liu J."/>
            <person name="Zhang X."/>
            <person name="Zhang Q."/>
            <person name="Hu W."/>
            <person name="Qin Y."/>
            <person name="Wang K."/>
            <person name="Chen L.Y."/>
            <person name="Shirley N."/>
            <person name="Lin Y.R."/>
            <person name="Liu L.Y."/>
            <person name="Hernandez A.G."/>
            <person name="Wright C.L."/>
            <person name="Bulone V."/>
            <person name="Tuskan G.A."/>
            <person name="Heath K."/>
            <person name="Zee F."/>
            <person name="Moore P.H."/>
            <person name="Sunkar R."/>
            <person name="Leebens-Mack J.H."/>
            <person name="Mockler T."/>
            <person name="Bennetzen J.L."/>
            <person name="Freeling M."/>
            <person name="Sankoff D."/>
            <person name="Paterson A.H."/>
            <person name="Zhu X."/>
            <person name="Yang X."/>
            <person name="Smith J.A."/>
            <person name="Cushman J.C."/>
            <person name="Paull R.E."/>
            <person name="Yu Q."/>
        </authorList>
    </citation>
    <scope>NUCLEOTIDE SEQUENCE [LARGE SCALE GENOMIC DNA]</scope>
    <source>
        <strain evidence="3">cv. F153</strain>
    </source>
</reference>
<name>A0A6P5FF92_ANACO</name>
<evidence type="ECO:0000313" key="3">
    <source>
        <dbReference type="Proteomes" id="UP000515123"/>
    </source>
</evidence>
<feature type="domain" description="Jacalin-type lectin" evidence="2">
    <location>
        <begin position="1"/>
        <end position="103"/>
    </location>
</feature>